<comment type="subcellular location">
    <subcellularLocation>
        <location evidence="1">Endomembrane system</location>
        <topology evidence="1">Multi-pass membrane protein</topology>
    </subcellularLocation>
</comment>
<keyword evidence="3 5" id="KW-1133">Transmembrane helix</keyword>
<evidence type="ECO:0000256" key="1">
    <source>
        <dbReference type="ARBA" id="ARBA00004127"/>
    </source>
</evidence>
<accession>A0ABY4BV27</accession>
<keyword evidence="7" id="KW-1185">Reference proteome</keyword>
<reference evidence="6 7" key="1">
    <citation type="submission" date="2022-03" db="EMBL/GenBank/DDBJ databases">
        <title>Mucilaginibacter sp. isolated from the gut of Protaetia brevitarsis seulensis larvae.</title>
        <authorList>
            <person name="Won M."/>
            <person name="Kim S.-J."/>
            <person name="Kwon S.-W."/>
        </authorList>
    </citation>
    <scope>NUCLEOTIDE SEQUENCE [LARGE SCALE GENOMIC DNA]</scope>
    <source>
        <strain evidence="6 7">CFWR-12</strain>
    </source>
</reference>
<feature type="transmembrane region" description="Helical" evidence="5">
    <location>
        <begin position="168"/>
        <end position="187"/>
    </location>
</feature>
<evidence type="ECO:0000256" key="5">
    <source>
        <dbReference type="SAM" id="Phobius"/>
    </source>
</evidence>
<dbReference type="RefSeq" id="WP_243554006.1">
    <property type="nucleotide sequence ID" value="NZ_CP094528.1"/>
</dbReference>
<dbReference type="InterPro" id="IPR008217">
    <property type="entry name" value="Ccc1_fam"/>
</dbReference>
<sequence length="220" mass="22539">MGRARELLHGHVVDANDGIIATAGVLEGFAGAGASESTLFVASIAAMVAGALALAGTKYVEQASERERQLALIAEERAELAARPDDEVAELAAHYERKGLEPDLARRVAEQLSAADPLGAQLETEHGIQEPMRRSAPLVEALAGAVAFTLGAAVPFVMVSVFPAALEAWAVAVAAALSLVVTAIVGARSGGTSIVRGVLRTLSIGVGTMAVSYVSGLLLF</sequence>
<evidence type="ECO:0000313" key="7">
    <source>
        <dbReference type="Proteomes" id="UP000832097"/>
    </source>
</evidence>
<evidence type="ECO:0000313" key="6">
    <source>
        <dbReference type="EMBL" id="UOE43038.1"/>
    </source>
</evidence>
<dbReference type="PANTHER" id="PTHR31851">
    <property type="entry name" value="FE(2+)/MN(2+) TRANSPORTER PCL1"/>
    <property type="match status" value="1"/>
</dbReference>
<dbReference type="Pfam" id="PF01988">
    <property type="entry name" value="VIT1"/>
    <property type="match status" value="1"/>
</dbReference>
<feature type="transmembrane region" description="Helical" evidence="5">
    <location>
        <begin position="39"/>
        <end position="60"/>
    </location>
</feature>
<feature type="transmembrane region" description="Helical" evidence="5">
    <location>
        <begin position="199"/>
        <end position="219"/>
    </location>
</feature>
<gene>
    <name evidence="6" type="ORF">MTO99_12665</name>
</gene>
<feature type="transmembrane region" description="Helical" evidence="5">
    <location>
        <begin position="141"/>
        <end position="162"/>
    </location>
</feature>
<evidence type="ECO:0000256" key="2">
    <source>
        <dbReference type="ARBA" id="ARBA00022692"/>
    </source>
</evidence>
<dbReference type="Proteomes" id="UP000832097">
    <property type="component" value="Chromosome"/>
</dbReference>
<keyword evidence="4 5" id="KW-0472">Membrane</keyword>
<evidence type="ECO:0000256" key="3">
    <source>
        <dbReference type="ARBA" id="ARBA00022989"/>
    </source>
</evidence>
<protein>
    <submittedName>
        <fullName evidence="6">VIT1/CCC1 transporter family protein</fullName>
    </submittedName>
</protein>
<name>A0ABY4BV27_9MICO</name>
<organism evidence="6 7">
    <name type="scientific">Agromyces larvae</name>
    <dbReference type="NCBI Taxonomy" id="2929802"/>
    <lineage>
        <taxon>Bacteria</taxon>
        <taxon>Bacillati</taxon>
        <taxon>Actinomycetota</taxon>
        <taxon>Actinomycetes</taxon>
        <taxon>Micrococcales</taxon>
        <taxon>Microbacteriaceae</taxon>
        <taxon>Agromyces</taxon>
    </lineage>
</organism>
<evidence type="ECO:0000256" key="4">
    <source>
        <dbReference type="ARBA" id="ARBA00023136"/>
    </source>
</evidence>
<keyword evidence="2 5" id="KW-0812">Transmembrane</keyword>
<dbReference type="EMBL" id="CP094528">
    <property type="protein sequence ID" value="UOE43038.1"/>
    <property type="molecule type" value="Genomic_DNA"/>
</dbReference>
<proteinExistence type="predicted"/>